<accession>R1EAZ7</accession>
<evidence type="ECO:0000256" key="4">
    <source>
        <dbReference type="ARBA" id="ARBA00022964"/>
    </source>
</evidence>
<proteinExistence type="inferred from homology"/>
<evidence type="ECO:0000313" key="9">
    <source>
        <dbReference type="Proteomes" id="UP000013521"/>
    </source>
</evidence>
<dbReference type="SUPFAM" id="SSF51197">
    <property type="entry name" value="Clavaminate synthase-like"/>
    <property type="match status" value="1"/>
</dbReference>
<comment type="similarity">
    <text evidence="2">Belongs to the TfdA dioxygenase family.</text>
</comment>
<organism evidence="8 9">
    <name type="scientific">Botryosphaeria parva (strain UCR-NP2)</name>
    <name type="common">Grapevine canker fungus</name>
    <name type="synonym">Neofusicoccum parvum</name>
    <dbReference type="NCBI Taxonomy" id="1287680"/>
    <lineage>
        <taxon>Eukaryota</taxon>
        <taxon>Fungi</taxon>
        <taxon>Dikarya</taxon>
        <taxon>Ascomycota</taxon>
        <taxon>Pezizomycotina</taxon>
        <taxon>Dothideomycetes</taxon>
        <taxon>Dothideomycetes incertae sedis</taxon>
        <taxon>Botryosphaeriales</taxon>
        <taxon>Botryosphaeriaceae</taxon>
        <taxon>Neofusicoccum</taxon>
    </lineage>
</organism>
<evidence type="ECO:0000313" key="8">
    <source>
        <dbReference type="EMBL" id="EOD44622.1"/>
    </source>
</evidence>
<keyword evidence="6" id="KW-0408">Iron</keyword>
<dbReference type="KEGG" id="npa:UCRNP2_8659"/>
<evidence type="ECO:0000259" key="7">
    <source>
        <dbReference type="Pfam" id="PF02668"/>
    </source>
</evidence>
<dbReference type="OrthoDB" id="10257314at2759"/>
<sequence length="272" mass="28575">MVTTTTTNNTSSSSSSPLYPHYLPVRPEGFAPALDVPAFAAPEPGLRADPAKPALLAAKGAAVAAVTPRVGTEIRGVQLSALDAAGLDQVALLAAERGVLVGNLRTLLGSRTSYDLWHIDQTFTPNTPSTTFFWALETPGSGGGDTAFTSLTAAYAALSPAYRATLHSLRLRHTSASAGEVARVGHERALREAVAAEHPLIVRHPVTGAPALFVNPAMARDVVGAKPQESAAVLGFLHDHIRSLDFGCRVRWEKGTVVVWDQAYAPEAGAKE</sequence>
<dbReference type="AlphaFoldDB" id="R1EAZ7"/>
<dbReference type="PANTHER" id="PTHR30468:SF28">
    <property type="entry name" value="ALPHA-KETOGLUTARATE-DEPENDENT TAURINE DIOXYGENASE (AFU_ORTHOLOGUE AFUA_8G02210)-RELATED"/>
    <property type="match status" value="1"/>
</dbReference>
<dbReference type="Pfam" id="PF02668">
    <property type="entry name" value="TauD"/>
    <property type="match status" value="1"/>
</dbReference>
<dbReference type="InterPro" id="IPR042098">
    <property type="entry name" value="TauD-like_sf"/>
</dbReference>
<dbReference type="GO" id="GO:0005737">
    <property type="term" value="C:cytoplasm"/>
    <property type="evidence" value="ECO:0007669"/>
    <property type="project" value="TreeGrafter"/>
</dbReference>
<dbReference type="Gene3D" id="3.60.130.10">
    <property type="entry name" value="Clavaminate synthase-like"/>
    <property type="match status" value="1"/>
</dbReference>
<dbReference type="OMA" id="HMVRIIP"/>
<gene>
    <name evidence="8" type="ORF">UCRNP2_8659</name>
</gene>
<dbReference type="GO" id="GO:0016706">
    <property type="term" value="F:2-oxoglutarate-dependent dioxygenase activity"/>
    <property type="evidence" value="ECO:0007669"/>
    <property type="project" value="TreeGrafter"/>
</dbReference>
<dbReference type="GO" id="GO:0046872">
    <property type="term" value="F:metal ion binding"/>
    <property type="evidence" value="ECO:0007669"/>
    <property type="project" value="UniProtKB-KW"/>
</dbReference>
<reference evidence="9" key="1">
    <citation type="journal article" date="2013" name="Genome Announc.">
        <title>Draft genome sequence of Neofusicoccum parvum isolate UCR-NP2, a fungal vascular pathogen associated with grapevine cankers.</title>
        <authorList>
            <person name="Blanco-Ulate B."/>
            <person name="Rolshausen P."/>
            <person name="Cantu D."/>
        </authorList>
    </citation>
    <scope>NUCLEOTIDE SEQUENCE [LARGE SCALE GENOMIC DNA]</scope>
    <source>
        <strain evidence="9">UCR-NP2</strain>
    </source>
</reference>
<dbReference type="eggNOG" id="ENOG502QVIU">
    <property type="taxonomic scope" value="Eukaryota"/>
</dbReference>
<dbReference type="Proteomes" id="UP000013521">
    <property type="component" value="Unassembled WGS sequence"/>
</dbReference>
<dbReference type="EMBL" id="KB916688">
    <property type="protein sequence ID" value="EOD44622.1"/>
    <property type="molecule type" value="Genomic_DNA"/>
</dbReference>
<feature type="domain" description="TauD/TfdA-like" evidence="7">
    <location>
        <begin position="116"/>
        <end position="261"/>
    </location>
</feature>
<keyword evidence="5" id="KW-0560">Oxidoreductase</keyword>
<evidence type="ECO:0000256" key="2">
    <source>
        <dbReference type="ARBA" id="ARBA00005896"/>
    </source>
</evidence>
<protein>
    <submittedName>
        <fullName evidence="8">Putative alpha-ketoglutarate-dependent taurine dioxygenase protein</fullName>
    </submittedName>
</protein>
<evidence type="ECO:0000256" key="5">
    <source>
        <dbReference type="ARBA" id="ARBA00023002"/>
    </source>
</evidence>
<name>R1EAZ7_BOTPV</name>
<keyword evidence="3" id="KW-0479">Metal-binding</keyword>
<evidence type="ECO:0000256" key="1">
    <source>
        <dbReference type="ARBA" id="ARBA00001954"/>
    </source>
</evidence>
<evidence type="ECO:0000256" key="6">
    <source>
        <dbReference type="ARBA" id="ARBA00023004"/>
    </source>
</evidence>
<comment type="cofactor">
    <cofactor evidence="1">
        <name>Fe(2+)</name>
        <dbReference type="ChEBI" id="CHEBI:29033"/>
    </cofactor>
</comment>
<evidence type="ECO:0000256" key="3">
    <source>
        <dbReference type="ARBA" id="ARBA00022723"/>
    </source>
</evidence>
<dbReference type="HOGENOM" id="CLU_036005_0_0_1"/>
<dbReference type="PANTHER" id="PTHR30468">
    <property type="entry name" value="ALPHA-KETOGLUTARATE-DEPENDENT SULFONATE DIOXYGENASE"/>
    <property type="match status" value="1"/>
</dbReference>
<dbReference type="InterPro" id="IPR003819">
    <property type="entry name" value="TauD/TfdA-like"/>
</dbReference>
<keyword evidence="4 8" id="KW-0223">Dioxygenase</keyword>
<dbReference type="InterPro" id="IPR051323">
    <property type="entry name" value="AtsK-like"/>
</dbReference>